<organism evidence="1 2">
    <name type="scientific">Borreliella americana</name>
    <dbReference type="NCBI Taxonomy" id="478807"/>
    <lineage>
        <taxon>Bacteria</taxon>
        <taxon>Pseudomonadati</taxon>
        <taxon>Spirochaetota</taxon>
        <taxon>Spirochaetia</taxon>
        <taxon>Spirochaetales</taxon>
        <taxon>Borreliaceae</taxon>
        <taxon>Borreliella</taxon>
    </lineage>
</organism>
<sequence length="91" mass="10597">MSERKDLFFLILFLSLSIRISCRIKKIGIKNGNCIKAKGIDEKEILLAFLSWNLQYDLNSDSINDRIKVNNLNLSKIETCLLNMYLCFFNC</sequence>
<reference evidence="1" key="1">
    <citation type="submission" date="2023-07" db="EMBL/GenBank/DDBJ databases">
        <title>Genome sequencing of multiple Borrelia sensu lato isolates.</title>
        <authorList>
            <person name="Mongodin E.F."/>
            <person name="Rudenko N."/>
            <person name="Fraser C.M."/>
            <person name="Schutzer S."/>
            <person name="Luft B."/>
            <person name="Morgan R."/>
            <person name="Chastens S."/>
            <person name="Qiu W."/>
        </authorList>
    </citation>
    <scope>NUCLEOTIDE SEQUENCE [LARGE SCALE GENOMIC DNA]</scope>
    <source>
        <strain evidence="1">SCW30h</strain>
    </source>
</reference>
<dbReference type="RefSeq" id="WP_316256975.1">
    <property type="nucleotide sequence ID" value="NZ_CP132449.1"/>
</dbReference>
<protein>
    <submittedName>
        <fullName evidence="1">SIMPL domain-containing protein</fullName>
    </submittedName>
</protein>
<dbReference type="Proteomes" id="UP001305925">
    <property type="component" value="Chromosome"/>
</dbReference>
<evidence type="ECO:0000313" key="1">
    <source>
        <dbReference type="EMBL" id="WNY63873.1"/>
    </source>
</evidence>
<accession>A0ABZ0CC45</accession>
<gene>
    <name evidence="1" type="ORF">QIA00_01110</name>
</gene>
<dbReference type="EMBL" id="CP132449">
    <property type="protein sequence ID" value="WNY63873.1"/>
    <property type="molecule type" value="Genomic_DNA"/>
</dbReference>
<keyword evidence="2" id="KW-1185">Reference proteome</keyword>
<name>A0ABZ0CC45_9SPIR</name>
<proteinExistence type="predicted"/>
<evidence type="ECO:0000313" key="2">
    <source>
        <dbReference type="Proteomes" id="UP001305925"/>
    </source>
</evidence>